<keyword evidence="7" id="KW-0812">Transmembrane</keyword>
<evidence type="ECO:0000256" key="8">
    <source>
        <dbReference type="ARBA" id="ARBA00022989"/>
    </source>
</evidence>
<dbReference type="Pfam" id="PF00109">
    <property type="entry name" value="ketoacyl-synt"/>
    <property type="match status" value="1"/>
</dbReference>
<evidence type="ECO:0000259" key="14">
    <source>
        <dbReference type="PROSITE" id="PS52004"/>
    </source>
</evidence>
<dbReference type="CDD" id="cd00834">
    <property type="entry name" value="KAS_I_II"/>
    <property type="match status" value="1"/>
</dbReference>
<keyword evidence="6 13" id="KW-0808">Transferase</keyword>
<dbReference type="Gene3D" id="3.40.47.10">
    <property type="match status" value="1"/>
</dbReference>
<comment type="function">
    <text evidence="10">Proposed to synthesize NOD factor fatty acyl chain. Involved in the synthesis of a highly unsaturated fatty acid moiety, which forms part of a lipo-oligosaccharide that is responsible for host specificity.</text>
</comment>
<evidence type="ECO:0000313" key="16">
    <source>
        <dbReference type="Proteomes" id="UP001597106"/>
    </source>
</evidence>
<keyword evidence="9" id="KW-0472">Membrane</keyword>
<evidence type="ECO:0000256" key="13">
    <source>
        <dbReference type="RuleBase" id="RU003694"/>
    </source>
</evidence>
<evidence type="ECO:0000256" key="12">
    <source>
        <dbReference type="ARBA" id="ARBA00041756"/>
    </source>
</evidence>
<keyword evidence="4" id="KW-1003">Cell membrane</keyword>
<sequence>MSMPRRVVITGAGIVSPLGNTVPAFQQNLLNGVSGIAALKAEFAEQLETRIAAQCQFEPEQHFSRQELALLDRVSQFALHSAEQALQQSGIDLAAFSPDALGCFIGTGMGGAAATEEGYARLFKQGLNRLKPFTVLMAMNSAAASQIATKYQLAGPNQTISTACSSAAIAIGEAAKQIAFGRCEAALAGGSEALLTFGTIKAWEALRTLAKEDPQAAAASCKPFSADRTGLVLGEGAAVFVLETYEHASARGAHILAEIVGFGTSNDFSHMTQPSVEGQALAMQKALQDAGLNPEQISYINAHGTGTQLNDVTETRAIKQVFGEAAAQIPVSSTKSMHGHLMGAAAAVELVACIVALQQNTLPPTMHLHSPDPECDLNYVANQAQPVQHLEYVMSNSFAFGGTSGVLILRKI</sequence>
<dbReference type="RefSeq" id="WP_379073626.1">
    <property type="nucleotide sequence ID" value="NZ_JBHTJW010000001.1"/>
</dbReference>
<evidence type="ECO:0000256" key="3">
    <source>
        <dbReference type="ARBA" id="ARBA00022458"/>
    </source>
</evidence>
<dbReference type="PANTHER" id="PTHR11712">
    <property type="entry name" value="POLYKETIDE SYNTHASE-RELATED"/>
    <property type="match status" value="1"/>
</dbReference>
<dbReference type="PROSITE" id="PS00606">
    <property type="entry name" value="KS3_1"/>
    <property type="match status" value="1"/>
</dbReference>
<evidence type="ECO:0000313" key="15">
    <source>
        <dbReference type="EMBL" id="MFD0928566.1"/>
    </source>
</evidence>
<dbReference type="EMBL" id="JBHTJW010000001">
    <property type="protein sequence ID" value="MFD0928566.1"/>
    <property type="molecule type" value="Genomic_DNA"/>
</dbReference>
<reference evidence="16" key="1">
    <citation type="journal article" date="2019" name="Int. J. Syst. Evol. Microbiol.">
        <title>The Global Catalogue of Microorganisms (GCM) 10K type strain sequencing project: providing services to taxonomists for standard genome sequencing and annotation.</title>
        <authorList>
            <consortium name="The Broad Institute Genomics Platform"/>
            <consortium name="The Broad Institute Genome Sequencing Center for Infectious Disease"/>
            <person name="Wu L."/>
            <person name="Ma J."/>
        </authorList>
    </citation>
    <scope>NUCLEOTIDE SEQUENCE [LARGE SCALE GENOMIC DNA]</scope>
    <source>
        <strain evidence="16">CCUG 59685</strain>
    </source>
</reference>
<dbReference type="PROSITE" id="PS52004">
    <property type="entry name" value="KS3_2"/>
    <property type="match status" value="1"/>
</dbReference>
<name>A0ABW3GD75_9PROT</name>
<keyword evidence="3" id="KW-0536">Nodulation</keyword>
<evidence type="ECO:0000256" key="9">
    <source>
        <dbReference type="ARBA" id="ARBA00023136"/>
    </source>
</evidence>
<dbReference type="Pfam" id="PF02801">
    <property type="entry name" value="Ketoacyl-synt_C"/>
    <property type="match status" value="1"/>
</dbReference>
<keyword evidence="16" id="KW-1185">Reference proteome</keyword>
<gene>
    <name evidence="15" type="ORF">ACFQ1T_02115</name>
</gene>
<evidence type="ECO:0000256" key="7">
    <source>
        <dbReference type="ARBA" id="ARBA00022692"/>
    </source>
</evidence>
<keyword evidence="5" id="KW-0997">Cell inner membrane</keyword>
<dbReference type="InterPro" id="IPR000794">
    <property type="entry name" value="Beta-ketoacyl_synthase"/>
</dbReference>
<comment type="caution">
    <text evidence="15">The sequence shown here is derived from an EMBL/GenBank/DDBJ whole genome shotgun (WGS) entry which is preliminary data.</text>
</comment>
<dbReference type="NCBIfam" id="NF005589">
    <property type="entry name" value="PRK07314.1"/>
    <property type="match status" value="1"/>
</dbReference>
<organism evidence="15 16">
    <name type="scientific">Methylophilus glucosoxydans</name>
    <dbReference type="NCBI Taxonomy" id="752553"/>
    <lineage>
        <taxon>Bacteria</taxon>
        <taxon>Pseudomonadati</taxon>
        <taxon>Pseudomonadota</taxon>
        <taxon>Betaproteobacteria</taxon>
        <taxon>Nitrosomonadales</taxon>
        <taxon>Methylophilaceae</taxon>
        <taxon>Methylophilus</taxon>
    </lineage>
</organism>
<evidence type="ECO:0000256" key="11">
    <source>
        <dbReference type="ARBA" id="ARBA00039445"/>
    </source>
</evidence>
<protein>
    <recommendedName>
        <fullName evidence="11">Nodulation protein E</fullName>
    </recommendedName>
    <alternativeName>
        <fullName evidence="12">Host-specificity of nodulation protein B</fullName>
    </alternativeName>
</protein>
<dbReference type="InterPro" id="IPR020841">
    <property type="entry name" value="PKS_Beta-ketoAc_synthase_dom"/>
</dbReference>
<evidence type="ECO:0000256" key="6">
    <source>
        <dbReference type="ARBA" id="ARBA00022679"/>
    </source>
</evidence>
<evidence type="ECO:0000256" key="10">
    <source>
        <dbReference type="ARBA" id="ARBA00037576"/>
    </source>
</evidence>
<keyword evidence="8" id="KW-1133">Transmembrane helix</keyword>
<comment type="subcellular location">
    <subcellularLocation>
        <location evidence="1">Cell inner membrane</location>
    </subcellularLocation>
</comment>
<evidence type="ECO:0000256" key="2">
    <source>
        <dbReference type="ARBA" id="ARBA00008467"/>
    </source>
</evidence>
<dbReference type="InterPro" id="IPR014030">
    <property type="entry name" value="Ketoacyl_synth_N"/>
</dbReference>
<evidence type="ECO:0000256" key="1">
    <source>
        <dbReference type="ARBA" id="ARBA00004533"/>
    </source>
</evidence>
<proteinExistence type="inferred from homology"/>
<feature type="domain" description="Ketosynthase family 3 (KS3)" evidence="14">
    <location>
        <begin position="4"/>
        <end position="411"/>
    </location>
</feature>
<dbReference type="InterPro" id="IPR016039">
    <property type="entry name" value="Thiolase-like"/>
</dbReference>
<comment type="similarity">
    <text evidence="2 13">Belongs to the thiolase-like superfamily. Beta-ketoacyl-ACP synthases family.</text>
</comment>
<dbReference type="SUPFAM" id="SSF53901">
    <property type="entry name" value="Thiolase-like"/>
    <property type="match status" value="2"/>
</dbReference>
<dbReference type="Proteomes" id="UP001597106">
    <property type="component" value="Unassembled WGS sequence"/>
</dbReference>
<dbReference type="InterPro" id="IPR018201">
    <property type="entry name" value="Ketoacyl_synth_AS"/>
</dbReference>
<dbReference type="PANTHER" id="PTHR11712:SF352">
    <property type="entry name" value="3-OXOACYL-[ACYL-CARRIER-PROTEIN] SYNTHASE"/>
    <property type="match status" value="1"/>
</dbReference>
<dbReference type="SMART" id="SM00825">
    <property type="entry name" value="PKS_KS"/>
    <property type="match status" value="1"/>
</dbReference>
<evidence type="ECO:0000256" key="5">
    <source>
        <dbReference type="ARBA" id="ARBA00022519"/>
    </source>
</evidence>
<accession>A0ABW3GD75</accession>
<dbReference type="InterPro" id="IPR014031">
    <property type="entry name" value="Ketoacyl_synth_C"/>
</dbReference>
<evidence type="ECO:0000256" key="4">
    <source>
        <dbReference type="ARBA" id="ARBA00022475"/>
    </source>
</evidence>